<dbReference type="AlphaFoldDB" id="X1J9S9"/>
<feature type="domain" description="ATP-dependent DNA helicase RecG" evidence="1">
    <location>
        <begin position="1"/>
        <end position="60"/>
    </location>
</feature>
<sequence>RLRGPGEFFGTRQSGLPDLRMAKLSDVALLELARSEAEKLFQTDPNLEKTEHHPLAKELARVWPAEGGEWS</sequence>
<comment type="caution">
    <text evidence="2">The sequence shown here is derived from an EMBL/GenBank/DDBJ whole genome shotgun (WGS) entry which is preliminary data.</text>
</comment>
<dbReference type="InterPro" id="IPR027417">
    <property type="entry name" value="P-loop_NTPase"/>
</dbReference>
<dbReference type="Pfam" id="PF19833">
    <property type="entry name" value="RecG_dom3_C"/>
    <property type="match status" value="1"/>
</dbReference>
<feature type="non-terminal residue" evidence="2">
    <location>
        <position position="1"/>
    </location>
</feature>
<accession>X1J9S9</accession>
<organism evidence="2">
    <name type="scientific">marine sediment metagenome</name>
    <dbReference type="NCBI Taxonomy" id="412755"/>
    <lineage>
        <taxon>unclassified sequences</taxon>
        <taxon>metagenomes</taxon>
        <taxon>ecological metagenomes</taxon>
    </lineage>
</organism>
<evidence type="ECO:0000259" key="1">
    <source>
        <dbReference type="Pfam" id="PF19833"/>
    </source>
</evidence>
<proteinExistence type="predicted"/>
<gene>
    <name evidence="2" type="ORF">S03H2_40994</name>
</gene>
<dbReference type="Gene3D" id="3.40.50.300">
    <property type="entry name" value="P-loop containing nucleotide triphosphate hydrolases"/>
    <property type="match status" value="1"/>
</dbReference>
<name>X1J9S9_9ZZZZ</name>
<dbReference type="InterPro" id="IPR045562">
    <property type="entry name" value="RecG_dom3_C"/>
</dbReference>
<protein>
    <recommendedName>
        <fullName evidence="1">ATP-dependent DNA helicase RecG domain-containing protein</fullName>
    </recommendedName>
</protein>
<dbReference type="EMBL" id="BARU01025443">
    <property type="protein sequence ID" value="GAH66498.1"/>
    <property type="molecule type" value="Genomic_DNA"/>
</dbReference>
<evidence type="ECO:0000313" key="2">
    <source>
        <dbReference type="EMBL" id="GAH66498.1"/>
    </source>
</evidence>
<reference evidence="2" key="1">
    <citation type="journal article" date="2014" name="Front. Microbiol.">
        <title>High frequency of phylogenetically diverse reductive dehalogenase-homologous genes in deep subseafloor sedimentary metagenomes.</title>
        <authorList>
            <person name="Kawai M."/>
            <person name="Futagami T."/>
            <person name="Toyoda A."/>
            <person name="Takaki Y."/>
            <person name="Nishi S."/>
            <person name="Hori S."/>
            <person name="Arai W."/>
            <person name="Tsubouchi T."/>
            <person name="Morono Y."/>
            <person name="Uchiyama I."/>
            <person name="Ito T."/>
            <person name="Fujiyama A."/>
            <person name="Inagaki F."/>
            <person name="Takami H."/>
        </authorList>
    </citation>
    <scope>NUCLEOTIDE SEQUENCE</scope>
    <source>
        <strain evidence="2">Expedition CK06-06</strain>
    </source>
</reference>